<dbReference type="EMBL" id="CAQQ02393275">
    <property type="status" value="NOT_ANNOTATED_CDS"/>
    <property type="molecule type" value="Genomic_DNA"/>
</dbReference>
<proteinExistence type="predicted"/>
<dbReference type="Proteomes" id="UP000015102">
    <property type="component" value="Unassembled WGS sequence"/>
</dbReference>
<dbReference type="EnsemblMetazoa" id="MESCA008005-RA">
    <property type="protein sequence ID" value="MESCA008005-PA"/>
    <property type="gene ID" value="MESCA008005"/>
</dbReference>
<name>T1GW34_MEGSC</name>
<reference evidence="1" key="2">
    <citation type="submission" date="2015-06" db="UniProtKB">
        <authorList>
            <consortium name="EnsemblMetazoa"/>
        </authorList>
    </citation>
    <scope>IDENTIFICATION</scope>
</reference>
<evidence type="ECO:0000313" key="2">
    <source>
        <dbReference type="Proteomes" id="UP000015102"/>
    </source>
</evidence>
<sequence>MLGNDCLNPKFQNLFSIEDFFKKLRNKMTSLLKVNNKKDHEQPTDDECYGFEESTSTADLETTNQDSSTEIIPFKKESPKIEYINFSVEPFMQTRAKIHNLIYYELTTFKELGTCNYDYIRKLLNCKTTEGISRDGWKTLCWLNSSLENLPFKPIKVDGELVKLPGCKGDVPAEIEFNNYNSKVTRFTKNSKLIKYNSAKNQKVSEMKDIVIVNRKSSIDNILAPKRKYRLTQLRPNKVVNHKPGPLFSKIKSYPPHPFMEKPEIFEMPEVKLEVFPAVNKPLDNDIKCYLKYIQPSESITREWAEFSVSTLVDKFKAGEDKKSFEFKIPYVHNQRHVLVRRRKRLENSGMDKRAFKNNSEGYKFSKLKWSMIA</sequence>
<protein>
    <submittedName>
        <fullName evidence="1">Uncharacterized protein</fullName>
    </submittedName>
</protein>
<organism evidence="1 2">
    <name type="scientific">Megaselia scalaris</name>
    <name type="common">Humpbacked fly</name>
    <name type="synonym">Phora scalaris</name>
    <dbReference type="NCBI Taxonomy" id="36166"/>
    <lineage>
        <taxon>Eukaryota</taxon>
        <taxon>Metazoa</taxon>
        <taxon>Ecdysozoa</taxon>
        <taxon>Arthropoda</taxon>
        <taxon>Hexapoda</taxon>
        <taxon>Insecta</taxon>
        <taxon>Pterygota</taxon>
        <taxon>Neoptera</taxon>
        <taxon>Endopterygota</taxon>
        <taxon>Diptera</taxon>
        <taxon>Brachycera</taxon>
        <taxon>Muscomorpha</taxon>
        <taxon>Platypezoidea</taxon>
        <taxon>Phoridae</taxon>
        <taxon>Megaseliini</taxon>
        <taxon>Megaselia</taxon>
    </lineage>
</organism>
<evidence type="ECO:0000313" key="1">
    <source>
        <dbReference type="EnsemblMetazoa" id="MESCA008005-PA"/>
    </source>
</evidence>
<dbReference type="AlphaFoldDB" id="T1GW34"/>
<dbReference type="HOGENOM" id="CLU_740313_0_0_1"/>
<accession>T1GW34</accession>
<dbReference type="EMBL" id="CAQQ02393274">
    <property type="status" value="NOT_ANNOTATED_CDS"/>
    <property type="molecule type" value="Genomic_DNA"/>
</dbReference>
<keyword evidence="2" id="KW-1185">Reference proteome</keyword>
<reference evidence="2" key="1">
    <citation type="submission" date="2013-02" db="EMBL/GenBank/DDBJ databases">
        <authorList>
            <person name="Hughes D."/>
        </authorList>
    </citation>
    <scope>NUCLEOTIDE SEQUENCE</scope>
    <source>
        <strain>Durham</strain>
        <strain evidence="2">NC isolate 2 -- Noor lab</strain>
    </source>
</reference>
<dbReference type="STRING" id="36166.T1GW34"/>